<organism evidence="5 6">
    <name type="scientific">Saccharomyces pastorianus</name>
    <name type="common">Lager yeast</name>
    <name type="synonym">Saccharomyces cerevisiae x Saccharomyces eubayanus</name>
    <dbReference type="NCBI Taxonomy" id="27292"/>
    <lineage>
        <taxon>Eukaryota</taxon>
        <taxon>Fungi</taxon>
        <taxon>Dikarya</taxon>
        <taxon>Ascomycota</taxon>
        <taxon>Saccharomycotina</taxon>
        <taxon>Saccharomycetes</taxon>
        <taxon>Saccharomycetales</taxon>
        <taxon>Saccharomycetaceae</taxon>
        <taxon>Saccharomyces</taxon>
    </lineage>
</organism>
<dbReference type="GO" id="GO:0005737">
    <property type="term" value="C:cytoplasm"/>
    <property type="evidence" value="ECO:0007669"/>
    <property type="project" value="TreeGrafter"/>
</dbReference>
<dbReference type="InterPro" id="IPR000182">
    <property type="entry name" value="GNAT_dom"/>
</dbReference>
<comment type="similarity">
    <text evidence="1">Belongs to the acetyltransferase family. GNAT subfamily.</text>
</comment>
<keyword evidence="2 5" id="KW-0808">Transferase</keyword>
<dbReference type="InterPro" id="IPR051016">
    <property type="entry name" value="Diverse_Substrate_AcTransf"/>
</dbReference>
<proteinExistence type="inferred from homology"/>
<evidence type="ECO:0000313" key="6">
    <source>
        <dbReference type="Proteomes" id="UP000501346"/>
    </source>
</evidence>
<keyword evidence="3" id="KW-0012">Acyltransferase</keyword>
<dbReference type="SUPFAM" id="SSF55729">
    <property type="entry name" value="Acyl-CoA N-acyltransferases (Nat)"/>
    <property type="match status" value="1"/>
</dbReference>
<dbReference type="CDD" id="cd04301">
    <property type="entry name" value="NAT_SF"/>
    <property type="match status" value="1"/>
</dbReference>
<evidence type="ECO:0000256" key="3">
    <source>
        <dbReference type="ARBA" id="ARBA00023315"/>
    </source>
</evidence>
<evidence type="ECO:0000313" key="5">
    <source>
        <dbReference type="EMBL" id="QID83146.1"/>
    </source>
</evidence>
<dbReference type="PROSITE" id="PS51186">
    <property type="entry name" value="GNAT"/>
    <property type="match status" value="1"/>
</dbReference>
<dbReference type="OrthoDB" id="7305308at2759"/>
<evidence type="ECO:0000259" key="4">
    <source>
        <dbReference type="PROSITE" id="PS51186"/>
    </source>
</evidence>
<evidence type="ECO:0000256" key="2">
    <source>
        <dbReference type="ARBA" id="ARBA00022679"/>
    </source>
</evidence>
<dbReference type="PANTHER" id="PTHR10545:SF29">
    <property type="entry name" value="GH14572P-RELATED"/>
    <property type="match status" value="1"/>
</dbReference>
<dbReference type="Gene3D" id="3.40.630.30">
    <property type="match status" value="1"/>
</dbReference>
<protein>
    <submittedName>
        <fullName evidence="5">D-amino-acid N-acetyltransferase</fullName>
    </submittedName>
</protein>
<dbReference type="EMBL" id="CP048997">
    <property type="protein sequence ID" value="QID83146.1"/>
    <property type="molecule type" value="Genomic_DNA"/>
</dbReference>
<gene>
    <name evidence="5" type="primary">HPA2</name>
    <name evidence="5" type="ORF">GRS66_005593</name>
</gene>
<dbReference type="InterPro" id="IPR016181">
    <property type="entry name" value="Acyl_CoA_acyltransferase"/>
</dbReference>
<dbReference type="SMR" id="A0A6C1E1D6"/>
<feature type="domain" description="N-acetyltransferase" evidence="4">
    <location>
        <begin position="9"/>
        <end position="156"/>
    </location>
</feature>
<sequence>MSNTSEDNITVRFVTENDKEGWQRLWKSYQDFYEVSFPDDLDDFNFGRFLDPNIKMWAAVAVESSSEKIIGMINFFNHMTTWDFKDKIYINDLYVDENSRVKGAGGKLIQFVYDEADKLGTPSVYWCTDESNHRAQLLYVKVGYKAPKILYKRKGY</sequence>
<dbReference type="PANTHER" id="PTHR10545">
    <property type="entry name" value="DIAMINE N-ACETYLTRANSFERASE"/>
    <property type="match status" value="1"/>
</dbReference>
<dbReference type="Pfam" id="PF00583">
    <property type="entry name" value="Acetyltransf_1"/>
    <property type="match status" value="1"/>
</dbReference>
<dbReference type="Proteomes" id="UP000501346">
    <property type="component" value="Chromosome ScXVI"/>
</dbReference>
<name>A0A6C1E1D6_SACPS</name>
<dbReference type="AlphaFoldDB" id="A0A6C1E1D6"/>
<keyword evidence="6" id="KW-1185">Reference proteome</keyword>
<dbReference type="FunFam" id="3.40.630.30:FF:000066">
    <property type="entry name" value="Histone acetyltransferase"/>
    <property type="match status" value="1"/>
</dbReference>
<evidence type="ECO:0000256" key="1">
    <source>
        <dbReference type="ARBA" id="ARBA00009342"/>
    </source>
</evidence>
<dbReference type="GO" id="GO:0008080">
    <property type="term" value="F:N-acetyltransferase activity"/>
    <property type="evidence" value="ECO:0007669"/>
    <property type="project" value="TreeGrafter"/>
</dbReference>
<reference evidence="5 6" key="1">
    <citation type="journal article" date="2019" name="BMC Genomics">
        <title>Chromosome level assembly and comparative genome analysis confirm lager-brewing yeasts originated from a single hybridization.</title>
        <authorList>
            <person name="Salazar A.N."/>
            <person name="Gorter de Vries A.R."/>
            <person name="van den Broek M."/>
            <person name="Brouwers N."/>
            <person name="de la Torre Cortes P."/>
            <person name="Kuijpers N.G.A."/>
            <person name="Daran J.G."/>
            <person name="Abeel T."/>
        </authorList>
    </citation>
    <scope>NUCLEOTIDE SEQUENCE [LARGE SCALE GENOMIC DNA]</scope>
    <source>
        <strain evidence="5 6">CBS 1483</strain>
    </source>
</reference>
<accession>A0A6C1E1D6</accession>